<dbReference type="OrthoDB" id="8110916at2759"/>
<dbReference type="CDD" id="cd01171">
    <property type="entry name" value="YXKO-related"/>
    <property type="match status" value="1"/>
</dbReference>
<sequence length="330" mass="36442">MLLSWSITKFTVNISKLPVSNYKKLNSGLFICYRHTMCNKTDDIIEKTKRLAPPLTNDKHKGEAGRIGVFGGSIEFTGAPYFASISALKVGADLVYLFTNKEPATVIKSYSPELMVLPLLDDPQAIEKIEPWLERLHVVVIGPGLGRHDQTFRIITQVIETCRQKRKPLIIDADGLFLITKRHDLIKNYPAPVVLTPNVMEFNRLIGETSGDGSKQEKAAAFLKEVGSNVTLLCKGHEDEIINNGTTVKVQGGGSGRRCGGQGDILAGSLSTFLTWSIMGGFEPNVACYAACRMVRDLNAKAFGKHGRSMTATDMIPEIHEVFEENFERK</sequence>
<feature type="domain" description="YjeF C-terminal" evidence="9">
    <location>
        <begin position="44"/>
        <end position="326"/>
    </location>
</feature>
<evidence type="ECO:0000259" key="9">
    <source>
        <dbReference type="PROSITE" id="PS51383"/>
    </source>
</evidence>
<dbReference type="InterPro" id="IPR029056">
    <property type="entry name" value="Ribokinase-like"/>
</dbReference>
<dbReference type="HAMAP" id="MF_01965">
    <property type="entry name" value="NADHX_dehydratase"/>
    <property type="match status" value="1"/>
</dbReference>
<evidence type="ECO:0000256" key="4">
    <source>
        <dbReference type="ARBA" id="ARBA00022857"/>
    </source>
</evidence>
<dbReference type="EMBL" id="CAACVG010009675">
    <property type="protein sequence ID" value="VEN53839.1"/>
    <property type="molecule type" value="Genomic_DNA"/>
</dbReference>
<feature type="binding site" evidence="8">
    <location>
        <position position="144"/>
    </location>
    <ligand>
        <name>(6S)-NADPHX</name>
        <dbReference type="ChEBI" id="CHEBI:64076"/>
    </ligand>
</feature>
<comment type="similarity">
    <text evidence="8">Belongs to the NnrD/CARKD family.</text>
</comment>
<comment type="catalytic activity">
    <reaction evidence="8">
        <text>(6S)-NADHX + ATP = ADP + phosphate + NADH + H(+)</text>
        <dbReference type="Rhea" id="RHEA:19017"/>
        <dbReference type="ChEBI" id="CHEBI:15378"/>
        <dbReference type="ChEBI" id="CHEBI:30616"/>
        <dbReference type="ChEBI" id="CHEBI:43474"/>
        <dbReference type="ChEBI" id="CHEBI:57945"/>
        <dbReference type="ChEBI" id="CHEBI:64074"/>
        <dbReference type="ChEBI" id="CHEBI:456216"/>
        <dbReference type="EC" id="4.2.1.93"/>
    </reaction>
</comment>
<keyword evidence="6 8" id="KW-0456">Lyase</keyword>
<dbReference type="Pfam" id="PF01256">
    <property type="entry name" value="Carb_kinase"/>
    <property type="match status" value="1"/>
</dbReference>
<dbReference type="GO" id="GO:0047453">
    <property type="term" value="F:ATP-dependent NAD(P)H-hydrate dehydratase activity"/>
    <property type="evidence" value="ECO:0007669"/>
    <property type="project" value="UniProtKB-UniRule"/>
</dbReference>
<feature type="binding site" evidence="8">
    <location>
        <begin position="235"/>
        <end position="239"/>
    </location>
    <ligand>
        <name>ATP</name>
        <dbReference type="ChEBI" id="CHEBI:30616"/>
    </ligand>
</feature>
<dbReference type="PANTHER" id="PTHR12592">
    <property type="entry name" value="ATP-DEPENDENT (S)-NAD(P)H-HYDRATE DEHYDRATASE FAMILY MEMBER"/>
    <property type="match status" value="1"/>
</dbReference>
<evidence type="ECO:0000256" key="6">
    <source>
        <dbReference type="ARBA" id="ARBA00023239"/>
    </source>
</evidence>
<evidence type="ECO:0000256" key="5">
    <source>
        <dbReference type="ARBA" id="ARBA00023027"/>
    </source>
</evidence>
<keyword evidence="5 8" id="KW-0520">NAD</keyword>
<feature type="binding site" evidence="8">
    <location>
        <begin position="198"/>
        <end position="204"/>
    </location>
    <ligand>
        <name>(6S)-NADPHX</name>
        <dbReference type="ChEBI" id="CHEBI:64076"/>
    </ligand>
</feature>
<feature type="binding site" evidence="8">
    <location>
        <begin position="254"/>
        <end position="263"/>
    </location>
    <ligand>
        <name>ATP</name>
        <dbReference type="ChEBI" id="CHEBI:30616"/>
    </ligand>
</feature>
<dbReference type="FunFam" id="3.40.1190.20:FF:000023">
    <property type="entry name" value="ATP-dependent (S)-NAD(P)H-hydrate dehydratase"/>
    <property type="match status" value="1"/>
</dbReference>
<reference evidence="10 11" key="1">
    <citation type="submission" date="2019-01" db="EMBL/GenBank/DDBJ databases">
        <authorList>
            <person name="Sayadi A."/>
        </authorList>
    </citation>
    <scope>NUCLEOTIDE SEQUENCE [LARGE SCALE GENOMIC DNA]</scope>
</reference>
<dbReference type="PANTHER" id="PTHR12592:SF0">
    <property type="entry name" value="ATP-DEPENDENT (S)-NAD(P)H-HYDRATE DEHYDRATASE"/>
    <property type="match status" value="1"/>
</dbReference>
<protein>
    <recommendedName>
        <fullName evidence="8">ATP-dependent (S)-NAD(P)H-hydrate dehydratase</fullName>
        <ecNumber evidence="8">4.2.1.93</ecNumber>
    </recommendedName>
    <alternativeName>
        <fullName evidence="8">ATP-dependent NAD(P)HX dehydratase</fullName>
    </alternativeName>
</protein>
<dbReference type="SUPFAM" id="SSF53613">
    <property type="entry name" value="Ribokinase-like"/>
    <property type="match status" value="1"/>
</dbReference>
<evidence type="ECO:0000313" key="10">
    <source>
        <dbReference type="EMBL" id="VEN53839.1"/>
    </source>
</evidence>
<dbReference type="EC" id="4.2.1.93" evidence="8"/>
<evidence type="ECO:0000256" key="2">
    <source>
        <dbReference type="ARBA" id="ARBA00022741"/>
    </source>
</evidence>
<dbReference type="PROSITE" id="PS51383">
    <property type="entry name" value="YJEF_C_3"/>
    <property type="match status" value="1"/>
</dbReference>
<comment type="function">
    <text evidence="8">Catalyzes the dehydration of the S-form of NAD(P)HX at the expense of ATP, which is converted to ADP. Together with NAD(P)HX epimerase, which catalyzes the epimerization of the S- and R-forms, the enzyme allows the repair of both epimers of NAD(P)HX, a damaged form of NAD(P)H that is a result of enzymatic or heat-dependent hydration.</text>
</comment>
<name>A0A653D2R0_CALMS</name>
<evidence type="ECO:0000256" key="1">
    <source>
        <dbReference type="ARBA" id="ARBA00022553"/>
    </source>
</evidence>
<keyword evidence="3 8" id="KW-0067">ATP-binding</keyword>
<evidence type="ECO:0000256" key="7">
    <source>
        <dbReference type="ARBA" id="ARBA00047472"/>
    </source>
</evidence>
<evidence type="ECO:0000313" key="11">
    <source>
        <dbReference type="Proteomes" id="UP000410492"/>
    </source>
</evidence>
<dbReference type="NCBIfam" id="TIGR00196">
    <property type="entry name" value="yjeF_cterm"/>
    <property type="match status" value="1"/>
</dbReference>
<keyword evidence="11" id="KW-1185">Reference proteome</keyword>
<evidence type="ECO:0000256" key="3">
    <source>
        <dbReference type="ARBA" id="ARBA00022840"/>
    </source>
</evidence>
<keyword evidence="1 8" id="KW-0597">Phosphoprotein</keyword>
<organism evidence="10 11">
    <name type="scientific">Callosobruchus maculatus</name>
    <name type="common">Southern cowpea weevil</name>
    <name type="synonym">Pulse bruchid</name>
    <dbReference type="NCBI Taxonomy" id="64391"/>
    <lineage>
        <taxon>Eukaryota</taxon>
        <taxon>Metazoa</taxon>
        <taxon>Ecdysozoa</taxon>
        <taxon>Arthropoda</taxon>
        <taxon>Hexapoda</taxon>
        <taxon>Insecta</taxon>
        <taxon>Pterygota</taxon>
        <taxon>Neoptera</taxon>
        <taxon>Endopterygota</taxon>
        <taxon>Coleoptera</taxon>
        <taxon>Polyphaga</taxon>
        <taxon>Cucujiformia</taxon>
        <taxon>Chrysomeloidea</taxon>
        <taxon>Chrysomelidae</taxon>
        <taxon>Bruchinae</taxon>
        <taxon>Bruchini</taxon>
        <taxon>Callosobruchus</taxon>
    </lineage>
</organism>
<dbReference type="GO" id="GO:0110051">
    <property type="term" value="P:metabolite repair"/>
    <property type="evidence" value="ECO:0007669"/>
    <property type="project" value="TreeGrafter"/>
</dbReference>
<dbReference type="AlphaFoldDB" id="A0A653D2R0"/>
<dbReference type="GO" id="GO:0005524">
    <property type="term" value="F:ATP binding"/>
    <property type="evidence" value="ECO:0007669"/>
    <property type="project" value="UniProtKB-KW"/>
</dbReference>
<dbReference type="Proteomes" id="UP000410492">
    <property type="component" value="Unassembled WGS sequence"/>
</dbReference>
<proteinExistence type="inferred from homology"/>
<accession>A0A653D2R0</accession>
<comment type="catalytic activity">
    <reaction evidence="7 8">
        <text>(6S)-NADPHX + ATP = ADP + phosphate + NADPH + H(+)</text>
        <dbReference type="Rhea" id="RHEA:32231"/>
        <dbReference type="ChEBI" id="CHEBI:15378"/>
        <dbReference type="ChEBI" id="CHEBI:30616"/>
        <dbReference type="ChEBI" id="CHEBI:43474"/>
        <dbReference type="ChEBI" id="CHEBI:57783"/>
        <dbReference type="ChEBI" id="CHEBI:64076"/>
        <dbReference type="ChEBI" id="CHEBI:456216"/>
        <dbReference type="EC" id="4.2.1.93"/>
    </reaction>
</comment>
<feature type="binding site" evidence="8">
    <location>
        <position position="264"/>
    </location>
    <ligand>
        <name>(6S)-NADPHX</name>
        <dbReference type="ChEBI" id="CHEBI:64076"/>
    </ligand>
</feature>
<keyword evidence="4" id="KW-0521">NADP</keyword>
<dbReference type="InterPro" id="IPR000631">
    <property type="entry name" value="CARKD"/>
</dbReference>
<dbReference type="GO" id="GO:0046496">
    <property type="term" value="P:nicotinamide nucleotide metabolic process"/>
    <property type="evidence" value="ECO:0007669"/>
    <property type="project" value="UniProtKB-UniRule"/>
</dbReference>
<keyword evidence="2 8" id="KW-0547">Nucleotide-binding</keyword>
<evidence type="ECO:0000256" key="8">
    <source>
        <dbReference type="HAMAP-Rule" id="MF_03157"/>
    </source>
</evidence>
<gene>
    <name evidence="10" type="ORF">CALMAC_LOCUS13516</name>
</gene>
<dbReference type="Gene3D" id="3.40.1190.20">
    <property type="match status" value="1"/>
</dbReference>
<comment type="cofactor">
    <cofactor evidence="8">
        <name>Mg(2+)</name>
        <dbReference type="ChEBI" id="CHEBI:18420"/>
    </cofactor>
</comment>